<dbReference type="RefSeq" id="WP_129832563.1">
    <property type="nucleotide sequence ID" value="NZ_CP035704.1"/>
</dbReference>
<protein>
    <submittedName>
        <fullName evidence="1">SlyX family protein</fullName>
    </submittedName>
</protein>
<dbReference type="Pfam" id="PF04102">
    <property type="entry name" value="SlyX"/>
    <property type="match status" value="1"/>
</dbReference>
<dbReference type="PANTHER" id="PTHR36508">
    <property type="entry name" value="PROTEIN SLYX"/>
    <property type="match status" value="1"/>
</dbReference>
<gene>
    <name evidence="1" type="ORF">ELE36_07975</name>
</gene>
<dbReference type="Proteomes" id="UP000291562">
    <property type="component" value="Chromosome"/>
</dbReference>
<sequence length="71" mass="8378">MTDLLEQRLTDLEVRFAFVDDMVQTLNTMAANQDRVLFKMRQEFERLRQDLDAIKTGLSHDAREEAPPPHY</sequence>
<reference evidence="1 2" key="1">
    <citation type="submission" date="2019-01" db="EMBL/GenBank/DDBJ databases">
        <title>Pseudolysobacter antarctica gen. nov., sp. nov., isolated from Fildes Peninsula, Antarctica.</title>
        <authorList>
            <person name="Wei Z."/>
            <person name="Peng F."/>
        </authorList>
    </citation>
    <scope>NUCLEOTIDE SEQUENCE [LARGE SCALE GENOMIC DNA]</scope>
    <source>
        <strain evidence="1 2">AQ6-296</strain>
    </source>
</reference>
<dbReference type="PANTHER" id="PTHR36508:SF1">
    <property type="entry name" value="PROTEIN SLYX"/>
    <property type="match status" value="1"/>
</dbReference>
<evidence type="ECO:0000313" key="1">
    <source>
        <dbReference type="EMBL" id="QBB70304.1"/>
    </source>
</evidence>
<dbReference type="KEGG" id="xbc:ELE36_07975"/>
<name>A0A411HIQ8_9GAMM</name>
<keyword evidence="2" id="KW-1185">Reference proteome</keyword>
<organism evidence="1 2">
    <name type="scientific">Pseudolysobacter antarcticus</name>
    <dbReference type="NCBI Taxonomy" id="2511995"/>
    <lineage>
        <taxon>Bacteria</taxon>
        <taxon>Pseudomonadati</taxon>
        <taxon>Pseudomonadota</taxon>
        <taxon>Gammaproteobacteria</taxon>
        <taxon>Lysobacterales</taxon>
        <taxon>Rhodanobacteraceae</taxon>
        <taxon>Pseudolysobacter</taxon>
    </lineage>
</organism>
<dbReference type="AlphaFoldDB" id="A0A411HIQ8"/>
<proteinExistence type="predicted"/>
<dbReference type="Gene3D" id="1.20.5.300">
    <property type="match status" value="1"/>
</dbReference>
<accession>A0A411HIQ8</accession>
<dbReference type="OrthoDB" id="8606883at2"/>
<dbReference type="EMBL" id="CP035704">
    <property type="protein sequence ID" value="QBB70304.1"/>
    <property type="molecule type" value="Genomic_DNA"/>
</dbReference>
<dbReference type="InterPro" id="IPR007236">
    <property type="entry name" value="SlyX"/>
</dbReference>
<evidence type="ECO:0000313" key="2">
    <source>
        <dbReference type="Proteomes" id="UP000291562"/>
    </source>
</evidence>